<dbReference type="PANTHER" id="PTHR13812:SF19">
    <property type="entry name" value="KETIMINE REDUCTASE MU-CRYSTALLIN"/>
    <property type="match status" value="1"/>
</dbReference>
<dbReference type="PANTHER" id="PTHR13812">
    <property type="entry name" value="KETIMINE REDUCTASE MU-CRYSTALLIN"/>
    <property type="match status" value="1"/>
</dbReference>
<dbReference type="EMBL" id="QRMS01000004">
    <property type="protein sequence ID" value="RHJ85987.1"/>
    <property type="molecule type" value="Genomic_DNA"/>
</dbReference>
<keyword evidence="3" id="KW-1185">Reference proteome</keyword>
<dbReference type="FunFam" id="3.40.50.720:FF:000311">
    <property type="entry name" value="Ornithine cyclodeaminase"/>
    <property type="match status" value="1"/>
</dbReference>
<evidence type="ECO:0000313" key="2">
    <source>
        <dbReference type="EMBL" id="RHJ85987.1"/>
    </source>
</evidence>
<evidence type="ECO:0000313" key="3">
    <source>
        <dbReference type="Proteomes" id="UP000284841"/>
    </source>
</evidence>
<dbReference type="InterPro" id="IPR036291">
    <property type="entry name" value="NAD(P)-bd_dom_sf"/>
</dbReference>
<accession>A0A415DYS0</accession>
<dbReference type="InterPro" id="IPR023401">
    <property type="entry name" value="ODC_N"/>
</dbReference>
<dbReference type="AlphaFoldDB" id="A0A415DYS0"/>
<dbReference type="Gene3D" id="3.30.1780.10">
    <property type="entry name" value="ornithine cyclodeaminase, domain 1"/>
    <property type="match status" value="1"/>
</dbReference>
<dbReference type="RefSeq" id="WP_118336124.1">
    <property type="nucleotide sequence ID" value="NZ_AP025567.1"/>
</dbReference>
<dbReference type="GO" id="GO:0019752">
    <property type="term" value="P:carboxylic acid metabolic process"/>
    <property type="evidence" value="ECO:0007669"/>
    <property type="project" value="UniProtKB-ARBA"/>
</dbReference>
<dbReference type="Proteomes" id="UP000284841">
    <property type="component" value="Unassembled WGS sequence"/>
</dbReference>
<reference evidence="2 3" key="1">
    <citation type="submission" date="2018-08" db="EMBL/GenBank/DDBJ databases">
        <title>A genome reference for cultivated species of the human gut microbiota.</title>
        <authorList>
            <person name="Zou Y."/>
            <person name="Xue W."/>
            <person name="Luo G."/>
        </authorList>
    </citation>
    <scope>NUCLEOTIDE SEQUENCE [LARGE SCALE GENOMIC DNA]</scope>
    <source>
        <strain evidence="2 3">AM07-24</strain>
    </source>
</reference>
<evidence type="ECO:0000256" key="1">
    <source>
        <dbReference type="ARBA" id="ARBA00008903"/>
    </source>
</evidence>
<dbReference type="GO" id="GO:0005737">
    <property type="term" value="C:cytoplasm"/>
    <property type="evidence" value="ECO:0007669"/>
    <property type="project" value="TreeGrafter"/>
</dbReference>
<comment type="similarity">
    <text evidence="1">Belongs to the ornithine cyclodeaminase/mu-crystallin family.</text>
</comment>
<dbReference type="PIRSF" id="PIRSF001439">
    <property type="entry name" value="CryM"/>
    <property type="match status" value="1"/>
</dbReference>
<dbReference type="OrthoDB" id="9792005at2"/>
<name>A0A415DYS0_9FIRM</name>
<comment type="caution">
    <text evidence="2">The sequence shown here is derived from an EMBL/GenBank/DDBJ whole genome shotgun (WGS) entry which is preliminary data.</text>
</comment>
<dbReference type="SUPFAM" id="SSF51735">
    <property type="entry name" value="NAD(P)-binding Rossmann-fold domains"/>
    <property type="match status" value="1"/>
</dbReference>
<dbReference type="GO" id="GO:0016491">
    <property type="term" value="F:oxidoreductase activity"/>
    <property type="evidence" value="ECO:0007669"/>
    <property type="project" value="UniProtKB-ARBA"/>
</dbReference>
<protein>
    <submittedName>
        <fullName evidence="2">Ornithine cyclodeaminase family protein</fullName>
    </submittedName>
</protein>
<dbReference type="Pfam" id="PF02423">
    <property type="entry name" value="OCD_Mu_crystall"/>
    <property type="match status" value="1"/>
</dbReference>
<dbReference type="Gene3D" id="3.40.50.720">
    <property type="entry name" value="NAD(P)-binding Rossmann-like Domain"/>
    <property type="match status" value="1"/>
</dbReference>
<sequence>MLEMKVLKMEDTVKVLKMEDVIAAIEEVYRAQSAGASAIYPLITEEFVPGSAEMDIKSGWLKDAGIYGLKSVSWFEENGKAGLPALLGTILIFDAKTGAPVGLLDGSHITGIRTGAAGAIGAKLLARKHAKNLLIVGAGHVATFQAAATLLSFPGIEKVMVYDGLDYDNADRFVKNLRGTLAKDFGIEDVKAEFTAVKDIAEATGTSDIIITVTPSREPIIKKEWVKPGTHFSCIGSDMAGKEEIDPEIFADAKVFTDDIEQCINVGEIEIPIKKGIMNRENISGIIGDIITGKASGREDDEQITVFDATGTALLDLATGMLAIREAKKQGLGQTIEL</sequence>
<proteinExistence type="inferred from homology"/>
<dbReference type="InterPro" id="IPR003462">
    <property type="entry name" value="ODC_Mu_crystall"/>
</dbReference>
<dbReference type="STRING" id="1776384.GCA_900086585_01764"/>
<organism evidence="2 3">
    <name type="scientific">Emergencia timonensis</name>
    <dbReference type="NCBI Taxonomy" id="1776384"/>
    <lineage>
        <taxon>Bacteria</taxon>
        <taxon>Bacillati</taxon>
        <taxon>Bacillota</taxon>
        <taxon>Clostridia</taxon>
        <taxon>Peptostreptococcales</taxon>
        <taxon>Anaerovoracaceae</taxon>
        <taxon>Emergencia</taxon>
    </lineage>
</organism>
<gene>
    <name evidence="2" type="ORF">DW099_14190</name>
</gene>